<dbReference type="OrthoDB" id="509049at2"/>
<reference evidence="6 7" key="2">
    <citation type="journal article" date="2020" name="Antonie Van Leeuwenhoek">
        <title>Phylogenomic characterisation of a novel corynebacterial species pathogenic to animals.</title>
        <authorList>
            <person name="Moller J."/>
            <person name="Musella L."/>
            <person name="Melnikov V."/>
            <person name="Geissdorfer W."/>
            <person name="Burkovski A."/>
            <person name="Sangal V."/>
        </authorList>
    </citation>
    <scope>NUCLEOTIDE SEQUENCE [LARGE SCALE GENOMIC DNA]</scope>
    <source>
        <strain evidence="6 7">PO100/5</strain>
    </source>
</reference>
<reference evidence="6 7" key="1">
    <citation type="journal article" date="2014" name="BMC Vet. Res.">
        <title>First report of Corynebacterium pseudotuberculosis from caseous lymphadenitis lesions in Black Alentejano pig (Sus scrofa domesticus).</title>
        <authorList>
            <person name="Oliveira M."/>
            <person name="Barroco C."/>
            <person name="Mottola C."/>
            <person name="Santos R."/>
            <person name="Lemsaddek A."/>
            <person name="Tavares L."/>
            <person name="Semedo-Lemsaddek T."/>
        </authorList>
    </citation>
    <scope>NUCLEOTIDE SEQUENCE [LARGE SCALE GENOMIC DNA]</scope>
    <source>
        <strain evidence="6 7">PO100/5</strain>
    </source>
</reference>
<sequence>MMRNVPLGVYVPGETVIHRIPPSAKFCFLIVFVIATTALVKQPVVALFCVLFSVSLYILAKIPPRIAWGQLWPPVLILLFLGAFQWWQKGLPYASTLVLAIFSSLMLAMLLTVTTTLDSMMEAVQRLLAPTERFGVPVETITLAFSLTLRLIPLMLATVYEVLDARKARGATFSLMALGTPVMIRSIRRARGIADALMARGAGD</sequence>
<protein>
    <submittedName>
        <fullName evidence="6">Energy-coupling factor transporter transmembrane protein EcfT</fullName>
    </submittedName>
</protein>
<feature type="transmembrane region" description="Helical" evidence="5">
    <location>
        <begin position="134"/>
        <end position="156"/>
    </location>
</feature>
<comment type="subcellular location">
    <subcellularLocation>
        <location evidence="1">Membrane</location>
        <topology evidence="1">Multi-pass membrane protein</topology>
    </subcellularLocation>
</comment>
<name>A0A7Y4LG86_9CORY</name>
<organism evidence="6 7">
    <name type="scientific">Corynebacterium silvaticum</name>
    <dbReference type="NCBI Taxonomy" id="2320431"/>
    <lineage>
        <taxon>Bacteria</taxon>
        <taxon>Bacillati</taxon>
        <taxon>Actinomycetota</taxon>
        <taxon>Actinomycetes</taxon>
        <taxon>Mycobacteriales</taxon>
        <taxon>Corynebacteriaceae</taxon>
        <taxon>Corynebacterium</taxon>
    </lineage>
</organism>
<dbReference type="PANTHER" id="PTHR33514:SF13">
    <property type="entry name" value="PROTEIN ABCI12, CHLOROPLASTIC"/>
    <property type="match status" value="1"/>
</dbReference>
<dbReference type="RefSeq" id="WP_087454137.1">
    <property type="nucleotide sequence ID" value="NZ_CP021417.2"/>
</dbReference>
<evidence type="ECO:0000256" key="5">
    <source>
        <dbReference type="SAM" id="Phobius"/>
    </source>
</evidence>
<dbReference type="PANTHER" id="PTHR33514">
    <property type="entry name" value="PROTEIN ABCI12, CHLOROPLASTIC"/>
    <property type="match status" value="1"/>
</dbReference>
<dbReference type="KEGG" id="csil:CBE74_07335"/>
<reference evidence="6 7" key="3">
    <citation type="journal article" date="2020" name="Int. J. Syst. Evol. Microbiol.">
        <title>Corynebacterium silvaticum sp. nov., a unique group of NTTB corynebacteria in wild boar and roe deer.</title>
        <authorList>
            <person name="Dangel A."/>
            <person name="Berger A."/>
            <person name="Rau J."/>
            <person name="Eisenberg T."/>
            <person name="Kampfer P."/>
            <person name="Margos G."/>
            <person name="Contzen M."/>
            <person name="Busse H.J."/>
            <person name="Konrad R."/>
            <person name="Peters M."/>
            <person name="Sting R."/>
            <person name="Sing A."/>
        </authorList>
    </citation>
    <scope>NUCLEOTIDE SEQUENCE [LARGE SCALE GENOMIC DNA]</scope>
    <source>
        <strain evidence="6 7">PO100/5</strain>
    </source>
</reference>
<feature type="transmembrane region" description="Helical" evidence="5">
    <location>
        <begin position="71"/>
        <end position="87"/>
    </location>
</feature>
<dbReference type="AlphaFoldDB" id="A0A7Y4LG86"/>
<feature type="transmembrane region" description="Helical" evidence="5">
    <location>
        <begin position="93"/>
        <end position="113"/>
    </location>
</feature>
<keyword evidence="7" id="KW-1185">Reference proteome</keyword>
<dbReference type="InterPro" id="IPR003339">
    <property type="entry name" value="ABC/ECF_trnsptr_transmembrane"/>
</dbReference>
<keyword evidence="2 5" id="KW-0812">Transmembrane</keyword>
<keyword evidence="3 5" id="KW-1133">Transmembrane helix</keyword>
<proteinExistence type="predicted"/>
<feature type="transmembrane region" description="Helical" evidence="5">
    <location>
        <begin position="28"/>
        <end position="59"/>
    </location>
</feature>
<dbReference type="GeneID" id="75008064"/>
<dbReference type="EMBL" id="CP021417">
    <property type="protein sequence ID" value="ARU46329.1"/>
    <property type="molecule type" value="Genomic_DNA"/>
</dbReference>
<dbReference type="CDD" id="cd16914">
    <property type="entry name" value="EcfT"/>
    <property type="match status" value="1"/>
</dbReference>
<keyword evidence="4 5" id="KW-0472">Membrane</keyword>
<dbReference type="Pfam" id="PF02361">
    <property type="entry name" value="CbiQ"/>
    <property type="match status" value="1"/>
</dbReference>
<reference evidence="6 7" key="4">
    <citation type="journal article" date="2020" name="PLoS ONE">
        <title>Taxonomic classification of strain PO100/5 shows a broader geographic distribution and genetic markers of the recently described Corynebacterium silvaticum.</title>
        <authorList>
            <person name="Viana M.V.C."/>
            <person name="Profeta R."/>
            <person name="da Silva A.L."/>
            <person name="Hurtado R."/>
            <person name="Cerqueira J.C."/>
            <person name="Ribeiro B.F.S."/>
            <person name="Almeida M.O."/>
            <person name="Morais-Rodrigues F."/>
            <person name="Soares S.C."/>
            <person name="Oliveira M."/>
            <person name="Tavares L."/>
            <person name="Figueiredo H."/>
            <person name="Wattam A.R."/>
            <person name="Barh D."/>
            <person name="Ghosh P."/>
            <person name="Silva A."/>
            <person name="Azevedo V."/>
        </authorList>
    </citation>
    <scope>NUCLEOTIDE SEQUENCE [LARGE SCALE GENOMIC DNA]</scope>
    <source>
        <strain evidence="6 7">PO100/5</strain>
    </source>
</reference>
<dbReference type="Proteomes" id="UP000195652">
    <property type="component" value="Chromosome"/>
</dbReference>
<evidence type="ECO:0000256" key="1">
    <source>
        <dbReference type="ARBA" id="ARBA00004141"/>
    </source>
</evidence>
<evidence type="ECO:0000256" key="3">
    <source>
        <dbReference type="ARBA" id="ARBA00022989"/>
    </source>
</evidence>
<dbReference type="GO" id="GO:0005886">
    <property type="term" value="C:plasma membrane"/>
    <property type="evidence" value="ECO:0007669"/>
    <property type="project" value="UniProtKB-ARBA"/>
</dbReference>
<gene>
    <name evidence="6" type="ORF">CBE74_07335</name>
</gene>
<evidence type="ECO:0000313" key="6">
    <source>
        <dbReference type="EMBL" id="ARU46329.1"/>
    </source>
</evidence>
<evidence type="ECO:0000256" key="2">
    <source>
        <dbReference type="ARBA" id="ARBA00022692"/>
    </source>
</evidence>
<evidence type="ECO:0000313" key="7">
    <source>
        <dbReference type="Proteomes" id="UP000195652"/>
    </source>
</evidence>
<accession>A0A7Y4LG86</accession>
<evidence type="ECO:0000256" key="4">
    <source>
        <dbReference type="ARBA" id="ARBA00023136"/>
    </source>
</evidence>